<gene>
    <name evidence="3" type="ORF">GCM10007888_59540</name>
    <name evidence="2" type="ORF">MOX02_48900</name>
</gene>
<accession>A0A512JA66</accession>
<evidence type="ECO:0000259" key="1">
    <source>
        <dbReference type="PROSITE" id="PS50943"/>
    </source>
</evidence>
<dbReference type="SMART" id="SM00530">
    <property type="entry name" value="HTH_XRE"/>
    <property type="match status" value="1"/>
</dbReference>
<dbReference type="InterPro" id="IPR001387">
    <property type="entry name" value="Cro/C1-type_HTH"/>
</dbReference>
<evidence type="ECO:0000313" key="3">
    <source>
        <dbReference type="EMBL" id="GLS67570.1"/>
    </source>
</evidence>
<reference evidence="5" key="2">
    <citation type="journal article" date="2019" name="Int. J. Syst. Evol. Microbiol.">
        <title>The Global Catalogue of Microorganisms (GCM) 10K type strain sequencing project: providing services to taxonomists for standard genome sequencing and annotation.</title>
        <authorList>
            <consortium name="The Broad Institute Genomics Platform"/>
            <consortium name="The Broad Institute Genome Sequencing Center for Infectious Disease"/>
            <person name="Wu L."/>
            <person name="Ma J."/>
        </authorList>
    </citation>
    <scope>NUCLEOTIDE SEQUENCE [LARGE SCALE GENOMIC DNA]</scope>
    <source>
        <strain evidence="5">NBRC 107715</strain>
    </source>
</reference>
<protein>
    <recommendedName>
        <fullName evidence="1">HTH cro/C1-type domain-containing protein</fullName>
    </recommendedName>
</protein>
<dbReference type="GO" id="GO:0003677">
    <property type="term" value="F:DNA binding"/>
    <property type="evidence" value="ECO:0007669"/>
    <property type="project" value="InterPro"/>
</dbReference>
<dbReference type="Gene3D" id="1.10.260.40">
    <property type="entry name" value="lambda repressor-like DNA-binding domains"/>
    <property type="match status" value="1"/>
</dbReference>
<evidence type="ECO:0000313" key="4">
    <source>
        <dbReference type="Proteomes" id="UP000321960"/>
    </source>
</evidence>
<dbReference type="AlphaFoldDB" id="A0A512JA66"/>
<evidence type="ECO:0000313" key="2">
    <source>
        <dbReference type="EMBL" id="GEP06852.1"/>
    </source>
</evidence>
<reference evidence="3" key="4">
    <citation type="submission" date="2023-01" db="EMBL/GenBank/DDBJ databases">
        <title>Draft genome sequence of Methylobacterium oxalidis strain NBRC 107715.</title>
        <authorList>
            <person name="Sun Q."/>
            <person name="Mori K."/>
        </authorList>
    </citation>
    <scope>NUCLEOTIDE SEQUENCE</scope>
    <source>
        <strain evidence="3">NBRC 107715</strain>
    </source>
</reference>
<dbReference type="Proteomes" id="UP001156856">
    <property type="component" value="Unassembled WGS sequence"/>
</dbReference>
<dbReference type="Pfam" id="PF00717">
    <property type="entry name" value="Peptidase_S24"/>
    <property type="match status" value="1"/>
</dbReference>
<dbReference type="SUPFAM" id="SSF47413">
    <property type="entry name" value="lambda repressor-like DNA-binding domains"/>
    <property type="match status" value="1"/>
</dbReference>
<proteinExistence type="predicted"/>
<dbReference type="CDD" id="cd06529">
    <property type="entry name" value="S24_LexA-like"/>
    <property type="match status" value="1"/>
</dbReference>
<feature type="domain" description="HTH cro/C1-type" evidence="1">
    <location>
        <begin position="7"/>
        <end position="60"/>
    </location>
</feature>
<dbReference type="EMBL" id="BSPK01000114">
    <property type="protein sequence ID" value="GLS67570.1"/>
    <property type="molecule type" value="Genomic_DNA"/>
</dbReference>
<dbReference type="Proteomes" id="UP000321960">
    <property type="component" value="Unassembled WGS sequence"/>
</dbReference>
<sequence>MTWHDQIREARIALGLSQKALAAKVGVSQAAIAKIETKAVQTTEVLDKLCEALGLNPASLPEDAFGTARPPQRQPPVQGLSIPEYARDPAYWAAAAGLVGDVPLYASAEGGAGALIIERDPIGTAKRPPLLQGVKDGYAIYLVGESMAPEFEPGDTLFVNPRLPVLANTTCVFYNTQSDEPRAMVKRFLSSTEDEWHVQQFRPEREFDLSRAEWGVRHRIVSKNFR</sequence>
<dbReference type="PROSITE" id="PS50943">
    <property type="entry name" value="HTH_CROC1"/>
    <property type="match status" value="1"/>
</dbReference>
<dbReference type="InterPro" id="IPR015927">
    <property type="entry name" value="Peptidase_S24_S26A/B/C"/>
</dbReference>
<dbReference type="Pfam" id="PF01381">
    <property type="entry name" value="HTH_3"/>
    <property type="match status" value="1"/>
</dbReference>
<dbReference type="SUPFAM" id="SSF51306">
    <property type="entry name" value="LexA/Signal peptidase"/>
    <property type="match status" value="1"/>
</dbReference>
<reference evidence="3" key="1">
    <citation type="journal article" date="2014" name="Int. J. Syst. Evol. Microbiol.">
        <title>Complete genome of a new Firmicutes species belonging to the dominant human colonic microbiota ('Ruminococcus bicirculans') reveals two chromosomes and a selective capacity to utilize plant glucans.</title>
        <authorList>
            <consortium name="NISC Comparative Sequencing Program"/>
            <person name="Wegmann U."/>
            <person name="Louis P."/>
            <person name="Goesmann A."/>
            <person name="Henrissat B."/>
            <person name="Duncan S.H."/>
            <person name="Flint H.J."/>
        </authorList>
    </citation>
    <scope>NUCLEOTIDE SEQUENCE</scope>
    <source>
        <strain evidence="3">NBRC 107715</strain>
    </source>
</reference>
<dbReference type="Gene3D" id="2.10.109.10">
    <property type="entry name" value="Umud Fragment, subunit A"/>
    <property type="match status" value="1"/>
</dbReference>
<comment type="caution">
    <text evidence="2">The sequence shown here is derived from an EMBL/GenBank/DDBJ whole genome shotgun (WGS) entry which is preliminary data.</text>
</comment>
<dbReference type="InterPro" id="IPR010982">
    <property type="entry name" value="Lambda_DNA-bd_dom_sf"/>
</dbReference>
<reference evidence="2 4" key="3">
    <citation type="submission" date="2019-07" db="EMBL/GenBank/DDBJ databases">
        <title>Whole genome shotgun sequence of Methylobacterium oxalidis NBRC 107715.</title>
        <authorList>
            <person name="Hosoyama A."/>
            <person name="Uohara A."/>
            <person name="Ohji S."/>
            <person name="Ichikawa N."/>
        </authorList>
    </citation>
    <scope>NUCLEOTIDE SEQUENCE [LARGE SCALE GENOMIC DNA]</scope>
    <source>
        <strain evidence="2 4">NBRC 107715</strain>
    </source>
</reference>
<keyword evidence="5" id="KW-1185">Reference proteome</keyword>
<dbReference type="CDD" id="cd00093">
    <property type="entry name" value="HTH_XRE"/>
    <property type="match status" value="1"/>
</dbReference>
<dbReference type="EMBL" id="BJZU01000126">
    <property type="protein sequence ID" value="GEP06852.1"/>
    <property type="molecule type" value="Genomic_DNA"/>
</dbReference>
<dbReference type="InterPro" id="IPR036286">
    <property type="entry name" value="LexA/Signal_pep-like_sf"/>
</dbReference>
<organism evidence="2 4">
    <name type="scientific">Methylobacterium oxalidis</name>
    <dbReference type="NCBI Taxonomy" id="944322"/>
    <lineage>
        <taxon>Bacteria</taxon>
        <taxon>Pseudomonadati</taxon>
        <taxon>Pseudomonadota</taxon>
        <taxon>Alphaproteobacteria</taxon>
        <taxon>Hyphomicrobiales</taxon>
        <taxon>Methylobacteriaceae</taxon>
        <taxon>Methylobacterium</taxon>
    </lineage>
</organism>
<evidence type="ECO:0000313" key="5">
    <source>
        <dbReference type="Proteomes" id="UP001156856"/>
    </source>
</evidence>
<dbReference type="RefSeq" id="WP_170267976.1">
    <property type="nucleotide sequence ID" value="NZ_BJZU01000126.1"/>
</dbReference>
<dbReference type="InterPro" id="IPR039418">
    <property type="entry name" value="LexA-like"/>
</dbReference>
<name>A0A512JA66_9HYPH</name>